<dbReference type="InterPro" id="IPR051722">
    <property type="entry name" value="Endocytosis_PI4K-reg_protein"/>
</dbReference>
<dbReference type="AlphaFoldDB" id="A0A8C0UTH2"/>
<dbReference type="GO" id="GO:0046854">
    <property type="term" value="P:phosphatidylinositol phosphate biosynthetic process"/>
    <property type="evidence" value="ECO:0007669"/>
    <property type="project" value="TreeGrafter"/>
</dbReference>
<evidence type="ECO:0000313" key="2">
    <source>
        <dbReference type="Ensembl" id="ENSCCEP00000012130.1"/>
    </source>
</evidence>
<dbReference type="Pfam" id="PF19440">
    <property type="entry name" value="TTC7_N"/>
    <property type="match status" value="1"/>
</dbReference>
<dbReference type="Gene3D" id="1.25.40.10">
    <property type="entry name" value="Tetratricopeptide repeat domain"/>
    <property type="match status" value="1"/>
</dbReference>
<proteinExistence type="predicted"/>
<dbReference type="PANTHER" id="PTHR23083">
    <property type="entry name" value="TETRATRICOPEPTIDE REPEAT PROTEIN, TPR"/>
    <property type="match status" value="1"/>
</dbReference>
<feature type="domain" description="Tetratricopeptide repeat protein 7 N-terminal" evidence="1">
    <location>
        <begin position="1"/>
        <end position="32"/>
    </location>
</feature>
<dbReference type="Proteomes" id="UP000694410">
    <property type="component" value="Unplaced"/>
</dbReference>
<dbReference type="InterPro" id="IPR045819">
    <property type="entry name" value="TTC7_N"/>
</dbReference>
<dbReference type="Ensembl" id="ENSCCET00000018905.1">
    <property type="protein sequence ID" value="ENSCCEP00000012130.1"/>
    <property type="gene ID" value="ENSCCEG00000011743.1"/>
</dbReference>
<dbReference type="SUPFAM" id="SSF48452">
    <property type="entry name" value="TPR-like"/>
    <property type="match status" value="2"/>
</dbReference>
<dbReference type="InterPro" id="IPR011990">
    <property type="entry name" value="TPR-like_helical_dom_sf"/>
</dbReference>
<sequence length="354" mass="39492">RAVSLRDASAVYDLLSITLGRRGQYVMLSECLERAMKFAFDEFHLWYQLALSMVACGKSAYAVSVLKECAKLRPTDPTVPLLAAKVCIGSLHWLEEGEHFAKMVIDLGEDAGESLAKGYLALGLTYSLQATDATLKSTQDELNKKALQTLERARDLAPEDHQIILYLSLQLALVRQISDAIDHLQEALQLCKDDMNSLHLLALLFSAQKHYQHALDVINMAVAEYPESFSLLFTKVKLESIHKGPEEALVTCRHMLQMWQMVYDLGVQQSKPTDKVQSQTLFPTYICHGLPSSSQNPVPLWTSLRVLTHHLGSAGLATHGQFSDPSGSPQTQQLLRLKVFATSSLKVKKLLFHF</sequence>
<keyword evidence="3" id="KW-1185">Reference proteome</keyword>
<gene>
    <name evidence="2" type="primary">LOC111927627</name>
</gene>
<evidence type="ECO:0000259" key="1">
    <source>
        <dbReference type="Pfam" id="PF19440"/>
    </source>
</evidence>
<protein>
    <submittedName>
        <fullName evidence="2">Tetratricopeptide repeat protein 7A-like</fullName>
    </submittedName>
</protein>
<dbReference type="GO" id="GO:0005886">
    <property type="term" value="C:plasma membrane"/>
    <property type="evidence" value="ECO:0007669"/>
    <property type="project" value="TreeGrafter"/>
</dbReference>
<reference evidence="2" key="2">
    <citation type="submission" date="2025-09" db="UniProtKB">
        <authorList>
            <consortium name="Ensembl"/>
        </authorList>
    </citation>
    <scope>IDENTIFICATION</scope>
</reference>
<accession>A0A8C0UTH2</accession>
<organism evidence="2 3">
    <name type="scientific">Cyanistes caeruleus</name>
    <name type="common">Eurasian blue tit</name>
    <name type="synonym">Parus caeruleus</name>
    <dbReference type="NCBI Taxonomy" id="156563"/>
    <lineage>
        <taxon>Eukaryota</taxon>
        <taxon>Metazoa</taxon>
        <taxon>Chordata</taxon>
        <taxon>Craniata</taxon>
        <taxon>Vertebrata</taxon>
        <taxon>Euteleostomi</taxon>
        <taxon>Archelosauria</taxon>
        <taxon>Archosauria</taxon>
        <taxon>Dinosauria</taxon>
        <taxon>Saurischia</taxon>
        <taxon>Theropoda</taxon>
        <taxon>Coelurosauria</taxon>
        <taxon>Aves</taxon>
        <taxon>Neognathae</taxon>
        <taxon>Neoaves</taxon>
        <taxon>Telluraves</taxon>
        <taxon>Australaves</taxon>
        <taxon>Passeriformes</taxon>
        <taxon>Paridae</taxon>
        <taxon>Cyanistes</taxon>
    </lineage>
</organism>
<dbReference type="GO" id="GO:0072659">
    <property type="term" value="P:protein localization to plasma membrane"/>
    <property type="evidence" value="ECO:0007669"/>
    <property type="project" value="TreeGrafter"/>
</dbReference>
<evidence type="ECO:0000313" key="3">
    <source>
        <dbReference type="Proteomes" id="UP000694410"/>
    </source>
</evidence>
<reference evidence="2" key="1">
    <citation type="submission" date="2025-08" db="UniProtKB">
        <authorList>
            <consortium name="Ensembl"/>
        </authorList>
    </citation>
    <scope>IDENTIFICATION</scope>
</reference>
<dbReference type="PANTHER" id="PTHR23083:SF475">
    <property type="entry name" value="TETRATRICOPEPTIDE REPEAT PROTEIN 7A"/>
    <property type="match status" value="1"/>
</dbReference>
<name>A0A8C0UTH2_CYACU</name>
<dbReference type="FunFam" id="1.25.40.10:FF:000105">
    <property type="entry name" value="Tetratricopeptide repeat domain 7A"/>
    <property type="match status" value="1"/>
</dbReference>